<dbReference type="GO" id="GO:0016020">
    <property type="term" value="C:membrane"/>
    <property type="evidence" value="ECO:0007669"/>
    <property type="project" value="UniProtKB-SubCell"/>
</dbReference>
<dbReference type="PANTHER" id="PTHR23504:SF15">
    <property type="entry name" value="MAJOR FACILITATOR SUPERFAMILY (MFS) PROFILE DOMAIN-CONTAINING PROTEIN"/>
    <property type="match status" value="1"/>
</dbReference>
<evidence type="ECO:0000313" key="9">
    <source>
        <dbReference type="Proteomes" id="UP000012159"/>
    </source>
</evidence>
<feature type="transmembrane region" description="Helical" evidence="6">
    <location>
        <begin position="121"/>
        <end position="138"/>
    </location>
</feature>
<evidence type="ECO:0000259" key="7">
    <source>
        <dbReference type="PROSITE" id="PS50850"/>
    </source>
</evidence>
<feature type="transmembrane region" description="Helical" evidence="6">
    <location>
        <begin position="144"/>
        <end position="167"/>
    </location>
</feature>
<evidence type="ECO:0000256" key="3">
    <source>
        <dbReference type="ARBA" id="ARBA00022692"/>
    </source>
</evidence>
<comment type="subcellular location">
    <subcellularLocation>
        <location evidence="1">Membrane</location>
        <topology evidence="1">Multi-pass membrane protein</topology>
    </subcellularLocation>
</comment>
<keyword evidence="3 6" id="KW-0812">Transmembrane</keyword>
<feature type="transmembrane region" description="Helical" evidence="6">
    <location>
        <begin position="220"/>
        <end position="242"/>
    </location>
</feature>
<proteinExistence type="predicted"/>
<evidence type="ECO:0000256" key="2">
    <source>
        <dbReference type="ARBA" id="ARBA00022448"/>
    </source>
</evidence>
<feature type="domain" description="Major facilitator superfamily (MFS) profile" evidence="7">
    <location>
        <begin position="4"/>
        <end position="451"/>
    </location>
</feature>
<dbReference type="PROSITE" id="PS50850">
    <property type="entry name" value="MFS"/>
    <property type="match status" value="1"/>
</dbReference>
<dbReference type="InterPro" id="IPR036259">
    <property type="entry name" value="MFS_trans_sf"/>
</dbReference>
<feature type="transmembrane region" description="Helical" evidence="6">
    <location>
        <begin position="400"/>
        <end position="421"/>
    </location>
</feature>
<accession>M6W3A6</accession>
<dbReference type="SUPFAM" id="SSF103473">
    <property type="entry name" value="MFS general substrate transporter"/>
    <property type="match status" value="1"/>
</dbReference>
<feature type="transmembrane region" description="Helical" evidence="6">
    <location>
        <begin position="7"/>
        <end position="26"/>
    </location>
</feature>
<dbReference type="Gene3D" id="1.20.1250.20">
    <property type="entry name" value="MFS general substrate transporter like domains"/>
    <property type="match status" value="1"/>
</dbReference>
<feature type="transmembrane region" description="Helical" evidence="6">
    <location>
        <begin position="339"/>
        <end position="357"/>
    </location>
</feature>
<dbReference type="Pfam" id="PF07690">
    <property type="entry name" value="MFS_1"/>
    <property type="match status" value="1"/>
</dbReference>
<sequence length="454" mass="50143">MNKISFVLFFTVFIDMMGFSVIFPIFPETLKAFLAKPGDPVLDKFTDLTRILVEVSGGDWSVFLSEFGRSQPDFHHWMQAGDWALFVALFGGIVASLYSLLQFAFAPIWGRISDRVGRKPVLVFTSLGSFFGYAVWFFSGSFSLFVFSRVITGMMGGNISVASAAMADITSEKDRAKGMGLIGAGVGLGFIAGPPTGGLFSKIDLSFLELAFPDIPFTVFPASALVAAVIAFLNLLMIVFWFKETLNVNQEVQERKKIHPIIGVFTSNNREVVSYSLLYFVFVFAFSGFEFSINFYLSQFLNYSPISIGLTFVYIGMVIVLIQGGVFRRLSGKVKETKLVRAGALFLIVGFSFLYFVSNSYQLFISLTFLASGSALLHPSLSTLVSLVSSQEEQGTNLGMFRSLASLGRGLAPFAFCLIYFSRGPSISFLTSGFICFLFLLFIWNLKQPSHSHL</sequence>
<feature type="transmembrane region" description="Helical" evidence="6">
    <location>
        <begin position="179"/>
        <end position="200"/>
    </location>
</feature>
<dbReference type="EMBL" id="AKWF02000050">
    <property type="protein sequence ID" value="EMO63570.1"/>
    <property type="molecule type" value="Genomic_DNA"/>
</dbReference>
<feature type="transmembrane region" description="Helical" evidence="6">
    <location>
        <begin position="427"/>
        <end position="446"/>
    </location>
</feature>
<feature type="transmembrane region" description="Helical" evidence="6">
    <location>
        <begin position="303"/>
        <end position="327"/>
    </location>
</feature>
<name>M6W3A6_LEPBO</name>
<dbReference type="GO" id="GO:0022857">
    <property type="term" value="F:transmembrane transporter activity"/>
    <property type="evidence" value="ECO:0007669"/>
    <property type="project" value="InterPro"/>
</dbReference>
<organism evidence="8 9">
    <name type="scientific">Leptospira borgpetersenii serovar Pomona str. 200901868</name>
    <dbReference type="NCBI Taxonomy" id="1192866"/>
    <lineage>
        <taxon>Bacteria</taxon>
        <taxon>Pseudomonadati</taxon>
        <taxon>Spirochaetota</taxon>
        <taxon>Spirochaetia</taxon>
        <taxon>Leptospirales</taxon>
        <taxon>Leptospiraceae</taxon>
        <taxon>Leptospira</taxon>
    </lineage>
</organism>
<comment type="caution">
    <text evidence="8">The sequence shown here is derived from an EMBL/GenBank/DDBJ whole genome shotgun (WGS) entry which is preliminary data.</text>
</comment>
<keyword evidence="2" id="KW-0813">Transport</keyword>
<feature type="transmembrane region" description="Helical" evidence="6">
    <location>
        <begin position="277"/>
        <end position="297"/>
    </location>
</feature>
<feature type="transmembrane region" description="Helical" evidence="6">
    <location>
        <begin position="83"/>
        <end position="109"/>
    </location>
</feature>
<dbReference type="Proteomes" id="UP000012159">
    <property type="component" value="Unassembled WGS sequence"/>
</dbReference>
<dbReference type="STRING" id="1192866.LEP1GSC133_0396"/>
<evidence type="ECO:0000256" key="6">
    <source>
        <dbReference type="SAM" id="Phobius"/>
    </source>
</evidence>
<gene>
    <name evidence="8" type="ORF">LEP1GSC133_0396</name>
</gene>
<evidence type="ECO:0000313" key="8">
    <source>
        <dbReference type="EMBL" id="EMO63570.1"/>
    </source>
</evidence>
<dbReference type="InterPro" id="IPR020846">
    <property type="entry name" value="MFS_dom"/>
</dbReference>
<dbReference type="InterPro" id="IPR011701">
    <property type="entry name" value="MFS"/>
</dbReference>
<evidence type="ECO:0000256" key="1">
    <source>
        <dbReference type="ARBA" id="ARBA00004141"/>
    </source>
</evidence>
<keyword evidence="5 6" id="KW-0472">Membrane</keyword>
<reference evidence="8 9" key="1">
    <citation type="submission" date="2013-01" db="EMBL/GenBank/DDBJ databases">
        <authorList>
            <person name="Harkins D.M."/>
            <person name="Durkin A.S."/>
            <person name="Brinkac L.M."/>
            <person name="Haft D.H."/>
            <person name="Selengut J.D."/>
            <person name="Sanka R."/>
            <person name="DePew J."/>
            <person name="Purushe J."/>
            <person name="Picardeau M."/>
            <person name="Werts C."/>
            <person name="Goarant C."/>
            <person name="Vinetz J.M."/>
            <person name="Sutton G.G."/>
            <person name="Nierman W.C."/>
            <person name="Fouts D.E."/>
        </authorList>
    </citation>
    <scope>NUCLEOTIDE SEQUENCE [LARGE SCALE GENOMIC DNA]</scope>
    <source>
        <strain evidence="8 9">200901868</strain>
    </source>
</reference>
<keyword evidence="4 6" id="KW-1133">Transmembrane helix</keyword>
<feature type="transmembrane region" description="Helical" evidence="6">
    <location>
        <begin position="363"/>
        <end position="388"/>
    </location>
</feature>
<dbReference type="PANTHER" id="PTHR23504">
    <property type="entry name" value="MAJOR FACILITATOR SUPERFAMILY DOMAIN-CONTAINING PROTEIN 10"/>
    <property type="match status" value="1"/>
</dbReference>
<evidence type="ECO:0000256" key="5">
    <source>
        <dbReference type="ARBA" id="ARBA00023136"/>
    </source>
</evidence>
<protein>
    <submittedName>
        <fullName evidence="8">Transporter, major facilitator family protein</fullName>
    </submittedName>
</protein>
<evidence type="ECO:0000256" key="4">
    <source>
        <dbReference type="ARBA" id="ARBA00022989"/>
    </source>
</evidence>
<dbReference type="AlphaFoldDB" id="M6W3A6"/>